<accession>U1M2H0</accession>
<dbReference type="eggNOG" id="ENOG50345FN">
    <property type="taxonomic scope" value="Bacteria"/>
</dbReference>
<gene>
    <name evidence="1" type="ORF">HMPREF9336_04191</name>
</gene>
<dbReference type="STRING" id="679197.HMPREF9336_04191"/>
<dbReference type="EMBL" id="ACZI02000002">
    <property type="protein sequence ID" value="ERG69300.1"/>
    <property type="molecule type" value="Genomic_DNA"/>
</dbReference>
<evidence type="ECO:0000313" key="1">
    <source>
        <dbReference type="EMBL" id="ERG69300.1"/>
    </source>
</evidence>
<dbReference type="Proteomes" id="UP000004816">
    <property type="component" value="Unassembled WGS sequence"/>
</dbReference>
<reference evidence="1 2" key="1">
    <citation type="journal article" date="2011" name="Stand. Genomic Sci.">
        <title>High quality draft genome sequence of Segniliparus rugosus CDC 945(T)= (ATCC BAA-974(T)).</title>
        <authorList>
            <person name="Earl A.M."/>
            <person name="Desjardins C.A."/>
            <person name="Fitzgerald M.G."/>
            <person name="Arachchi H.M."/>
            <person name="Zeng Q."/>
            <person name="Mehta T."/>
            <person name="Griggs A."/>
            <person name="Birren B.W."/>
            <person name="Toney N.C."/>
            <person name="Carr J."/>
            <person name="Posey J."/>
            <person name="Butler W.R."/>
        </authorList>
    </citation>
    <scope>NUCLEOTIDE SEQUENCE [LARGE SCALE GENOMIC DNA]</scope>
    <source>
        <strain evidence="2">ATCC BAA-974 / DSM 45345 / CCUG 50838 / CIP 108380 / JCM 13579 / CDC 945</strain>
    </source>
</reference>
<name>U1M2H0_SEGRC</name>
<sequence length="204" mass="23100">MTANRHYDDVLELRDTARKAARSVARNWPGVADEDDVEQEILVRLLESPGSTRKIASSSREGRYRMVTRMGHQIAAKERDDHDHFTGNYHYSVDEARELLRSGALSTGQTEFSPDVVDLRQALSELGRKNAKYADAILERYLDGRTGTGDVEFRNLLSRAHEALANLMNRFRRSLGVERSDHGGPGSRRAVRHGEALGIQERQW</sequence>
<protein>
    <submittedName>
        <fullName evidence="1">Uncharacterized protein</fullName>
    </submittedName>
</protein>
<keyword evidence="2" id="KW-1185">Reference proteome</keyword>
<dbReference type="AlphaFoldDB" id="U1M2H0"/>
<dbReference type="Pfam" id="PF25684">
    <property type="entry name" value="Mycobacteriophage_Gp53"/>
    <property type="match status" value="1"/>
</dbReference>
<evidence type="ECO:0000313" key="2">
    <source>
        <dbReference type="Proteomes" id="UP000004816"/>
    </source>
</evidence>
<proteinExistence type="predicted"/>
<dbReference type="InterPro" id="IPR057899">
    <property type="entry name" value="Gp53"/>
</dbReference>
<organism evidence="1 2">
    <name type="scientific">Segniliparus rugosus (strain ATCC BAA-974 / DSM 45345 / CCUG 50838 / CIP 108380 / JCM 13579 / CDC 945)</name>
    <dbReference type="NCBI Taxonomy" id="679197"/>
    <lineage>
        <taxon>Bacteria</taxon>
        <taxon>Bacillati</taxon>
        <taxon>Actinomycetota</taxon>
        <taxon>Actinomycetes</taxon>
        <taxon>Mycobacteriales</taxon>
        <taxon>Segniliparaceae</taxon>
        <taxon>Segniliparus</taxon>
    </lineage>
</organism>
<dbReference type="HOGENOM" id="CLU_1342474_0_0_11"/>
<comment type="caution">
    <text evidence="1">The sequence shown here is derived from an EMBL/GenBank/DDBJ whole genome shotgun (WGS) entry which is preliminary data.</text>
</comment>